<comment type="similarity">
    <text evidence="1">Belongs to the Cu-Zn superoxide dismutase family.</text>
</comment>
<evidence type="ECO:0000313" key="3">
    <source>
        <dbReference type="Proteomes" id="UP000178127"/>
    </source>
</evidence>
<gene>
    <name evidence="2" type="ORF">A3D91_02860</name>
</gene>
<name>A0A1F4V824_UNCKA</name>
<dbReference type="STRING" id="1802620.A3D91_02860"/>
<sequence>MTLEVVNKEIDQSGTATLEEKEGKLEVVVTLNKSGPRGPQPAHIHSGDCPGVGAVVYPLTSVEDGKSTTLLDTTMEKLQSQMPLAINVHKSADEIKTYTACGNLK</sequence>
<dbReference type="SUPFAM" id="SSF49329">
    <property type="entry name" value="Cu,Zn superoxide dismutase-like"/>
    <property type="match status" value="1"/>
</dbReference>
<dbReference type="GO" id="GO:0006801">
    <property type="term" value="P:superoxide metabolic process"/>
    <property type="evidence" value="ECO:0007669"/>
    <property type="project" value="InterPro"/>
</dbReference>
<reference evidence="2 3" key="1">
    <citation type="journal article" date="2016" name="Nat. Commun.">
        <title>Thousands of microbial genomes shed light on interconnected biogeochemical processes in an aquifer system.</title>
        <authorList>
            <person name="Anantharaman K."/>
            <person name="Brown C.T."/>
            <person name="Hug L.A."/>
            <person name="Sharon I."/>
            <person name="Castelle C.J."/>
            <person name="Probst A.J."/>
            <person name="Thomas B.C."/>
            <person name="Singh A."/>
            <person name="Wilkins M.J."/>
            <person name="Karaoz U."/>
            <person name="Brodie E.L."/>
            <person name="Williams K.H."/>
            <person name="Hubbard S.S."/>
            <person name="Banfield J.F."/>
        </authorList>
    </citation>
    <scope>NUCLEOTIDE SEQUENCE [LARGE SCALE GENOMIC DNA]</scope>
</reference>
<dbReference type="Proteomes" id="UP000178127">
    <property type="component" value="Unassembled WGS sequence"/>
</dbReference>
<evidence type="ECO:0000313" key="2">
    <source>
        <dbReference type="EMBL" id="OGC53371.1"/>
    </source>
</evidence>
<evidence type="ECO:0000256" key="1">
    <source>
        <dbReference type="ARBA" id="ARBA00010457"/>
    </source>
</evidence>
<dbReference type="InterPro" id="IPR036423">
    <property type="entry name" value="SOD-like_Cu/Zn_dom_sf"/>
</dbReference>
<evidence type="ECO:0008006" key="4">
    <source>
        <dbReference type="Google" id="ProtNLM"/>
    </source>
</evidence>
<protein>
    <recommendedName>
        <fullName evidence="4">CHRD domain-containing protein</fullName>
    </recommendedName>
</protein>
<proteinExistence type="inferred from homology"/>
<dbReference type="GO" id="GO:0046872">
    <property type="term" value="F:metal ion binding"/>
    <property type="evidence" value="ECO:0007669"/>
    <property type="project" value="InterPro"/>
</dbReference>
<accession>A0A1F4V824</accession>
<dbReference type="EMBL" id="MEVD01000015">
    <property type="protein sequence ID" value="OGC53371.1"/>
    <property type="molecule type" value="Genomic_DNA"/>
</dbReference>
<dbReference type="AlphaFoldDB" id="A0A1F4V824"/>
<organism evidence="2 3">
    <name type="scientific">candidate division WWE3 bacterium RIFCSPHIGHO2_02_FULL_38_14</name>
    <dbReference type="NCBI Taxonomy" id="1802620"/>
    <lineage>
        <taxon>Bacteria</taxon>
        <taxon>Katanobacteria</taxon>
    </lineage>
</organism>
<comment type="caution">
    <text evidence="2">The sequence shown here is derived from an EMBL/GenBank/DDBJ whole genome shotgun (WGS) entry which is preliminary data.</text>
</comment>